<organism evidence="5 6">
    <name type="scientific">Photobacterium aphoticum</name>
    <dbReference type="NCBI Taxonomy" id="754436"/>
    <lineage>
        <taxon>Bacteria</taxon>
        <taxon>Pseudomonadati</taxon>
        <taxon>Pseudomonadota</taxon>
        <taxon>Gammaproteobacteria</taxon>
        <taxon>Vibrionales</taxon>
        <taxon>Vibrionaceae</taxon>
        <taxon>Photobacterium</taxon>
    </lineage>
</organism>
<protein>
    <submittedName>
        <fullName evidence="5">Adenine-specific methyltransferase</fullName>
        <ecNumber evidence="5">2.1.1.72</ecNumber>
    </submittedName>
</protein>
<dbReference type="GO" id="GO:0009007">
    <property type="term" value="F:site-specific DNA-methyltransferase (adenine-specific) activity"/>
    <property type="evidence" value="ECO:0007669"/>
    <property type="project" value="UniProtKB-EC"/>
</dbReference>
<evidence type="ECO:0000313" key="5">
    <source>
        <dbReference type="EMBL" id="GAL07937.1"/>
    </source>
</evidence>
<dbReference type="GO" id="GO:0003677">
    <property type="term" value="F:DNA binding"/>
    <property type="evidence" value="ECO:0007669"/>
    <property type="project" value="InterPro"/>
</dbReference>
<evidence type="ECO:0000256" key="2">
    <source>
        <dbReference type="ARBA" id="ARBA00022679"/>
    </source>
</evidence>
<dbReference type="GO" id="GO:0008170">
    <property type="term" value="F:N-methyltransferase activity"/>
    <property type="evidence" value="ECO:0007669"/>
    <property type="project" value="InterPro"/>
</dbReference>
<evidence type="ECO:0000313" key="6">
    <source>
        <dbReference type="Proteomes" id="UP000029227"/>
    </source>
</evidence>
<evidence type="ECO:0000259" key="4">
    <source>
        <dbReference type="Pfam" id="PF01555"/>
    </source>
</evidence>
<feature type="region of interest" description="Disordered" evidence="3">
    <location>
        <begin position="72"/>
        <end position="94"/>
    </location>
</feature>
<dbReference type="EC" id="2.1.1.72" evidence="5"/>
<reference evidence="5 6" key="1">
    <citation type="journal article" date="2014" name="Genome Announc.">
        <title>Draft Genome Sequences of Two Vibrionaceae Species, Vibrio ponticus C121 and Photobacterium aphoticum C119, Isolated as Coral Reef Microbiota.</title>
        <authorList>
            <person name="Al-saari N."/>
            <person name="Meirelles P.M."/>
            <person name="Mino S."/>
            <person name="Suda W."/>
            <person name="Oshima K."/>
            <person name="Hattori M."/>
            <person name="Ohkuma M."/>
            <person name="Thompson F.L."/>
            <person name="Gomez-Gil B."/>
            <person name="Sawabe T."/>
            <person name="Sawabe T."/>
        </authorList>
    </citation>
    <scope>NUCLEOTIDE SEQUENCE [LARGE SCALE GENOMIC DNA]</scope>
    <source>
        <strain evidence="5 6">JCM 19237</strain>
    </source>
</reference>
<gene>
    <name evidence="5" type="ORF">JCM19237_317</name>
</gene>
<name>A0A090RKC2_9GAMM</name>
<comment type="caution">
    <text evidence="5">The sequence shown here is derived from an EMBL/GenBank/DDBJ whole genome shotgun (WGS) entry which is preliminary data.</text>
</comment>
<evidence type="ECO:0000256" key="1">
    <source>
        <dbReference type="ARBA" id="ARBA00022603"/>
    </source>
</evidence>
<feature type="domain" description="DNA methylase N-4/N-6" evidence="4">
    <location>
        <begin position="2"/>
        <end position="297"/>
    </location>
</feature>
<dbReference type="InterPro" id="IPR002941">
    <property type="entry name" value="DNA_methylase_N4/N6"/>
</dbReference>
<dbReference type="InterPro" id="IPR029063">
    <property type="entry name" value="SAM-dependent_MTases_sf"/>
</dbReference>
<dbReference type="AlphaFoldDB" id="A0A090RKC2"/>
<keyword evidence="1 5" id="KW-0489">Methyltransferase</keyword>
<dbReference type="STRING" id="754436.JCM19237_317"/>
<dbReference type="GO" id="GO:0032259">
    <property type="term" value="P:methylation"/>
    <property type="evidence" value="ECO:0007669"/>
    <property type="project" value="UniProtKB-KW"/>
</dbReference>
<dbReference type="Proteomes" id="UP000029227">
    <property type="component" value="Unassembled WGS sequence"/>
</dbReference>
<dbReference type="EMBL" id="BBMN01000020">
    <property type="protein sequence ID" value="GAL07937.1"/>
    <property type="molecule type" value="Genomic_DNA"/>
</dbReference>
<evidence type="ECO:0000256" key="3">
    <source>
        <dbReference type="SAM" id="MobiDB-lite"/>
    </source>
</evidence>
<dbReference type="SUPFAM" id="SSF53335">
    <property type="entry name" value="S-adenosyl-L-methionine-dependent methyltransferases"/>
    <property type="match status" value="1"/>
</dbReference>
<accession>A0A090RKC2</accession>
<sequence length="303" mass="32492">MAECLRVLKPGGYLLAFAGTRTQHRMATNIEDSGFEIKDMIAWVYGSGWPKSMDISKAIDKRLGATREVIGENPNAKGRKSNKSQIAGTGGTYGANDEKRISTLTKPATVEAEQWEGWGTALKPALEPITVARKPHKGTIAANILTHGVGGINIEKCRVEAESEYLSLNVKQGGKTPSGGLMSELGTARNDNFTPASGRFPANLIHDGSDEVIRLFPANAGAAAKVKGNEPSSVHGNIYGAMARDEGKFYGDKGSAARFFYCAKACRSDRTNNGTVSNKHVTVKPTDLMRYLCRLVTLLVASS</sequence>
<proteinExistence type="predicted"/>
<dbReference type="eggNOG" id="COG0863">
    <property type="taxonomic scope" value="Bacteria"/>
</dbReference>
<dbReference type="Gene3D" id="3.40.50.150">
    <property type="entry name" value="Vaccinia Virus protein VP39"/>
    <property type="match status" value="1"/>
</dbReference>
<dbReference type="Pfam" id="PF01555">
    <property type="entry name" value="N6_N4_Mtase"/>
    <property type="match status" value="1"/>
</dbReference>
<keyword evidence="2 5" id="KW-0808">Transferase</keyword>